<dbReference type="Gene3D" id="1.10.510.10">
    <property type="entry name" value="Transferase(Phosphotransferase) domain 1"/>
    <property type="match status" value="1"/>
</dbReference>
<dbReference type="InterPro" id="IPR011009">
    <property type="entry name" value="Kinase-like_dom_sf"/>
</dbReference>
<comment type="caution">
    <text evidence="3">The sequence shown here is derived from an EMBL/GenBank/DDBJ whole genome shotgun (WGS) entry which is preliminary data.</text>
</comment>
<keyword evidence="4" id="KW-1185">Reference proteome</keyword>
<dbReference type="GO" id="GO:0004672">
    <property type="term" value="F:protein kinase activity"/>
    <property type="evidence" value="ECO:0007669"/>
    <property type="project" value="InterPro"/>
</dbReference>
<dbReference type="Proteomes" id="UP000468388">
    <property type="component" value="Unassembled WGS sequence"/>
</dbReference>
<dbReference type="InterPro" id="IPR000719">
    <property type="entry name" value="Prot_kinase_dom"/>
</dbReference>
<organism evidence="3 4">
    <name type="scientific">Chitinophaga oryziterrae</name>
    <dbReference type="NCBI Taxonomy" id="1031224"/>
    <lineage>
        <taxon>Bacteria</taxon>
        <taxon>Pseudomonadati</taxon>
        <taxon>Bacteroidota</taxon>
        <taxon>Chitinophagia</taxon>
        <taxon>Chitinophagales</taxon>
        <taxon>Chitinophagaceae</taxon>
        <taxon>Chitinophaga</taxon>
    </lineage>
</organism>
<dbReference type="RefSeq" id="WP_157302103.1">
    <property type="nucleotide sequence ID" value="NZ_BAAAZB010000015.1"/>
</dbReference>
<dbReference type="EMBL" id="WRXO01000007">
    <property type="protein sequence ID" value="MVT43455.1"/>
    <property type="molecule type" value="Genomic_DNA"/>
</dbReference>
<accession>A0A6N8JDQ8</accession>
<name>A0A6N8JDQ8_9BACT</name>
<evidence type="ECO:0000313" key="4">
    <source>
        <dbReference type="Proteomes" id="UP000468388"/>
    </source>
</evidence>
<feature type="domain" description="Protein kinase" evidence="2">
    <location>
        <begin position="114"/>
        <end position="363"/>
    </location>
</feature>
<dbReference type="SUPFAM" id="SSF56112">
    <property type="entry name" value="Protein kinase-like (PK-like)"/>
    <property type="match status" value="1"/>
</dbReference>
<evidence type="ECO:0000313" key="3">
    <source>
        <dbReference type="EMBL" id="MVT43455.1"/>
    </source>
</evidence>
<dbReference type="PROSITE" id="PS50011">
    <property type="entry name" value="PROTEIN_KINASE_DOM"/>
    <property type="match status" value="1"/>
</dbReference>
<gene>
    <name evidence="3" type="ORF">GO495_22845</name>
</gene>
<evidence type="ECO:0000259" key="2">
    <source>
        <dbReference type="PROSITE" id="PS50011"/>
    </source>
</evidence>
<dbReference type="AlphaFoldDB" id="A0A6N8JDQ8"/>
<proteinExistence type="predicted"/>
<evidence type="ECO:0000256" key="1">
    <source>
        <dbReference type="SAM" id="MobiDB-lite"/>
    </source>
</evidence>
<dbReference type="OrthoDB" id="686193at2"/>
<reference evidence="3 4" key="1">
    <citation type="submission" date="2019-12" db="EMBL/GenBank/DDBJ databases">
        <title>The draft genomic sequence of strain Chitinophaga oryziterrae JCM 16595.</title>
        <authorList>
            <person name="Zhang X."/>
        </authorList>
    </citation>
    <scope>NUCLEOTIDE SEQUENCE [LARGE SCALE GENOMIC DNA]</scope>
    <source>
        <strain evidence="3 4">JCM 16595</strain>
    </source>
</reference>
<sequence>MKIPDSDRASGQPVSIANSLQGVKGKSMPAVPVFQKKEDLIGDEPPLQDSTFESQPGIQKPLEAWHVMQQKRGSVNATMQMNGNSGSAPIQRVIKVQSDAEHIVDDLDKYCEDRERLKGATDGASGEVYRASATELLKTELLASMDLYVEEGDDVVVKKVNVRSMTDIRTEKVAGNDIPLEALLPERLNSGDVFDVATNTFVTLQVMNAGEITSYYLIMEYAEGGDQAHKEVKKSEIAGFNDKAKLYYKKLETILSRLAASDYNSGDIKPANIFLNAEDLPMLGDFGDYTKGRYIRKTEDIEILMNDLMKKSGQTKTYNQIVAWAGDDSQWVVQEATAIPQVLPVEAAVDKAVVDGGDNAALE</sequence>
<dbReference type="GO" id="GO:0005524">
    <property type="term" value="F:ATP binding"/>
    <property type="evidence" value="ECO:0007669"/>
    <property type="project" value="InterPro"/>
</dbReference>
<protein>
    <recommendedName>
        <fullName evidence="2">Protein kinase domain-containing protein</fullName>
    </recommendedName>
</protein>
<feature type="region of interest" description="Disordered" evidence="1">
    <location>
        <begin position="1"/>
        <end position="29"/>
    </location>
</feature>
<feature type="compositionally biased region" description="Polar residues" evidence="1">
    <location>
        <begin position="12"/>
        <end position="21"/>
    </location>
</feature>